<proteinExistence type="inferred from homology"/>
<reference evidence="9 10" key="1">
    <citation type="submission" date="2018-12" db="EMBL/GenBank/DDBJ databases">
        <title>Draft genome sequence of Xylaria grammica IHI A82.</title>
        <authorList>
            <person name="Buettner E."/>
            <person name="Kellner H."/>
        </authorList>
    </citation>
    <scope>NUCLEOTIDE SEQUENCE [LARGE SCALE GENOMIC DNA]</scope>
    <source>
        <strain evidence="9 10">IHI A82</strain>
    </source>
</reference>
<gene>
    <name evidence="9" type="ORF">EKO27_g8080</name>
</gene>
<evidence type="ECO:0000256" key="3">
    <source>
        <dbReference type="ARBA" id="ARBA00022723"/>
    </source>
</evidence>
<dbReference type="EMBL" id="RYZI01000288">
    <property type="protein sequence ID" value="RWA07028.1"/>
    <property type="molecule type" value="Genomic_DNA"/>
</dbReference>
<dbReference type="Pfam" id="PF01070">
    <property type="entry name" value="FMN_dh"/>
    <property type="match status" value="1"/>
</dbReference>
<evidence type="ECO:0000259" key="7">
    <source>
        <dbReference type="PROSITE" id="PS50255"/>
    </source>
</evidence>
<dbReference type="InterPro" id="IPR037396">
    <property type="entry name" value="FMN_HAD"/>
</dbReference>
<dbReference type="GO" id="GO:0046872">
    <property type="term" value="F:metal ion binding"/>
    <property type="evidence" value="ECO:0007669"/>
    <property type="project" value="UniProtKB-UniRule"/>
</dbReference>
<dbReference type="Gene3D" id="3.10.120.10">
    <property type="entry name" value="Cytochrome b5-like heme/steroid binding domain"/>
    <property type="match status" value="1"/>
</dbReference>
<dbReference type="SMART" id="SM01117">
    <property type="entry name" value="Cyt-b5"/>
    <property type="match status" value="1"/>
</dbReference>
<dbReference type="PANTHER" id="PTHR10578:SF104">
    <property type="entry name" value="CYTOCHROME B2, MITOCHONDRIAL-RELATED"/>
    <property type="match status" value="1"/>
</dbReference>
<evidence type="ECO:0000313" key="10">
    <source>
        <dbReference type="Proteomes" id="UP000286045"/>
    </source>
</evidence>
<dbReference type="PROSITE" id="PS00191">
    <property type="entry name" value="CYTOCHROME_B5_1"/>
    <property type="match status" value="1"/>
</dbReference>
<dbReference type="InterPro" id="IPR013785">
    <property type="entry name" value="Aldolase_TIM"/>
</dbReference>
<keyword evidence="5 6" id="KW-0408">Iron</keyword>
<dbReference type="PROSITE" id="PS00557">
    <property type="entry name" value="FMN_HYDROXY_ACID_DH_1"/>
    <property type="match status" value="1"/>
</dbReference>
<dbReference type="InterPro" id="IPR036400">
    <property type="entry name" value="Cyt_B5-like_heme/steroid_sf"/>
</dbReference>
<dbReference type="Proteomes" id="UP000286045">
    <property type="component" value="Unassembled WGS sequence"/>
</dbReference>
<evidence type="ECO:0000256" key="5">
    <source>
        <dbReference type="ARBA" id="ARBA00023004"/>
    </source>
</evidence>
<evidence type="ECO:0000256" key="2">
    <source>
        <dbReference type="ARBA" id="ARBA00022617"/>
    </source>
</evidence>
<dbReference type="AlphaFoldDB" id="A0A439CY17"/>
<keyword evidence="2 6" id="KW-0349">Heme</keyword>
<evidence type="ECO:0000256" key="1">
    <source>
        <dbReference type="ARBA" id="ARBA00001917"/>
    </source>
</evidence>
<dbReference type="GO" id="GO:0016491">
    <property type="term" value="F:oxidoreductase activity"/>
    <property type="evidence" value="ECO:0007669"/>
    <property type="project" value="UniProtKB-KW"/>
</dbReference>
<keyword evidence="4" id="KW-0560">Oxidoreductase</keyword>
<evidence type="ECO:0000256" key="6">
    <source>
        <dbReference type="RuleBase" id="RU362121"/>
    </source>
</evidence>
<dbReference type="Pfam" id="PF00173">
    <property type="entry name" value="Cyt-b5"/>
    <property type="match status" value="1"/>
</dbReference>
<dbReference type="GO" id="GO:0020037">
    <property type="term" value="F:heme binding"/>
    <property type="evidence" value="ECO:0007669"/>
    <property type="project" value="UniProtKB-UniRule"/>
</dbReference>
<accession>A0A439CY17</accession>
<protein>
    <recommendedName>
        <fullName evidence="11">Cytochrome b5 heme-binding domain-containing protein</fullName>
    </recommendedName>
</protein>
<dbReference type="SUPFAM" id="SSF55856">
    <property type="entry name" value="Cytochrome b5-like heme/steroid binding domain"/>
    <property type="match status" value="1"/>
</dbReference>
<feature type="domain" description="Cytochrome b5 heme-binding" evidence="7">
    <location>
        <begin position="1"/>
        <end position="76"/>
    </location>
</feature>
<comment type="caution">
    <text evidence="9">The sequence shown here is derived from an EMBL/GenBank/DDBJ whole genome shotgun (WGS) entry which is preliminary data.</text>
</comment>
<dbReference type="InterPro" id="IPR018506">
    <property type="entry name" value="Cyt_B5_heme-BS"/>
</dbReference>
<dbReference type="SUPFAM" id="SSF51395">
    <property type="entry name" value="FMN-linked oxidoreductases"/>
    <property type="match status" value="1"/>
</dbReference>
<organism evidence="9 10">
    <name type="scientific">Xylaria grammica</name>
    <dbReference type="NCBI Taxonomy" id="363999"/>
    <lineage>
        <taxon>Eukaryota</taxon>
        <taxon>Fungi</taxon>
        <taxon>Dikarya</taxon>
        <taxon>Ascomycota</taxon>
        <taxon>Pezizomycotina</taxon>
        <taxon>Sordariomycetes</taxon>
        <taxon>Xylariomycetidae</taxon>
        <taxon>Xylariales</taxon>
        <taxon>Xylariaceae</taxon>
        <taxon>Xylaria</taxon>
    </lineage>
</organism>
<evidence type="ECO:0000259" key="8">
    <source>
        <dbReference type="PROSITE" id="PS51349"/>
    </source>
</evidence>
<keyword evidence="10" id="KW-1185">Reference proteome</keyword>
<dbReference type="InterPro" id="IPR008259">
    <property type="entry name" value="FMN_hydac_DH_AS"/>
</dbReference>
<evidence type="ECO:0008006" key="11">
    <source>
        <dbReference type="Google" id="ProtNLM"/>
    </source>
</evidence>
<dbReference type="PROSITE" id="PS51349">
    <property type="entry name" value="FMN_HYDROXY_ACID_DH_2"/>
    <property type="match status" value="1"/>
</dbReference>
<dbReference type="InterPro" id="IPR000262">
    <property type="entry name" value="FMN-dep_DH"/>
</dbReference>
<dbReference type="PANTHER" id="PTHR10578">
    <property type="entry name" value="S -2-HYDROXY-ACID OXIDASE-RELATED"/>
    <property type="match status" value="1"/>
</dbReference>
<feature type="domain" description="FMN hydroxy acid dehydrogenase" evidence="8">
    <location>
        <begin position="105"/>
        <end position="486"/>
    </location>
</feature>
<keyword evidence="3 6" id="KW-0479">Metal-binding</keyword>
<evidence type="ECO:0000256" key="4">
    <source>
        <dbReference type="ARBA" id="ARBA00023002"/>
    </source>
</evidence>
<dbReference type="STRING" id="363999.A0A439CY17"/>
<name>A0A439CY17_9PEZI</name>
<comment type="cofactor">
    <cofactor evidence="1">
        <name>FMN</name>
        <dbReference type="ChEBI" id="CHEBI:58210"/>
    </cofactor>
</comment>
<dbReference type="Gene3D" id="3.20.20.70">
    <property type="entry name" value="Aldolase class I"/>
    <property type="match status" value="1"/>
</dbReference>
<comment type="similarity">
    <text evidence="6">Belongs to the cytochrome b5 family.</text>
</comment>
<sequence length="498" mass="53682">MQLSAEEIASHRSTSSCWLVLDFKVWDVTSYLNEHPGGAAVLLENAGCDATAELRKVHSMDILSYLPKEAFLGTIDDAVLAALPIGGAPAESTGALETERSKELPHISSIVVPNDFEAAANAVMPLKSLTYVLSSSHDGSAILANLESWRAIRFRPRILHDVGIVDPRSTILGTASAFPFYVSPMGQLGRGHPVAEIGLVRALARRGVHGVLSTESTAKVEEVAAAFLDEKKKLAGEQKGAGGDGNRPEAQLHFQLYIPADRAIAIQRIRRARATGVFRSIWVTVDTPVLGKRSADRKLQAAEALAASPELAAHAERAGFGLLAHAGSSQFNSSLTWEDLKWIKEEWGGPVVLKGVQAAEDVALAMRFGVDGVLLSNHGGRQMHDAPDALTTLLEIRTYYPGLVDRLDVFVDGGCRDGADVLKAVSLGAKAVGIGRPFFYALAAYGEKGVERCLDIFSDELVTGMRLAGMKSLDEARPERVNPSRLLRDIWRPEKSRL</sequence>
<dbReference type="InterPro" id="IPR001199">
    <property type="entry name" value="Cyt_B5-like_heme/steroid-bd"/>
</dbReference>
<evidence type="ECO:0000313" key="9">
    <source>
        <dbReference type="EMBL" id="RWA07028.1"/>
    </source>
</evidence>
<dbReference type="PROSITE" id="PS50255">
    <property type="entry name" value="CYTOCHROME_B5_2"/>
    <property type="match status" value="1"/>
</dbReference>